<name>A0A382AYC6_9ZZZZ</name>
<evidence type="ECO:0000256" key="1">
    <source>
        <dbReference type="SAM" id="Phobius"/>
    </source>
</evidence>
<sequence>MSYQNIFSYLTYAYKEKFRQVDFLIFFSLLIFFLIQKSISFEALSFIGLFLLISSHAFEADRRPYTFN</sequence>
<keyword evidence="1" id="KW-1133">Transmembrane helix</keyword>
<organism evidence="2">
    <name type="scientific">marine metagenome</name>
    <dbReference type="NCBI Taxonomy" id="408172"/>
    <lineage>
        <taxon>unclassified sequences</taxon>
        <taxon>metagenomes</taxon>
        <taxon>ecological metagenomes</taxon>
    </lineage>
</organism>
<dbReference type="EMBL" id="UINC01027294">
    <property type="protein sequence ID" value="SVB06291.1"/>
    <property type="molecule type" value="Genomic_DNA"/>
</dbReference>
<feature type="transmembrane region" description="Helical" evidence="1">
    <location>
        <begin position="23"/>
        <end position="53"/>
    </location>
</feature>
<reference evidence="2" key="1">
    <citation type="submission" date="2018-05" db="EMBL/GenBank/DDBJ databases">
        <authorList>
            <person name="Lanie J.A."/>
            <person name="Ng W.-L."/>
            <person name="Kazmierczak K.M."/>
            <person name="Andrzejewski T.M."/>
            <person name="Davidsen T.M."/>
            <person name="Wayne K.J."/>
            <person name="Tettelin H."/>
            <person name="Glass J.I."/>
            <person name="Rusch D."/>
            <person name="Podicherti R."/>
            <person name="Tsui H.-C.T."/>
            <person name="Winkler M.E."/>
        </authorList>
    </citation>
    <scope>NUCLEOTIDE SEQUENCE</scope>
</reference>
<keyword evidence="1" id="KW-0472">Membrane</keyword>
<gene>
    <name evidence="2" type="ORF">METZ01_LOCUS159145</name>
</gene>
<dbReference type="AlphaFoldDB" id="A0A382AYC6"/>
<keyword evidence="1" id="KW-0812">Transmembrane</keyword>
<evidence type="ECO:0000313" key="2">
    <source>
        <dbReference type="EMBL" id="SVB06291.1"/>
    </source>
</evidence>
<proteinExistence type="predicted"/>
<protein>
    <submittedName>
        <fullName evidence="2">Uncharacterized protein</fullName>
    </submittedName>
</protein>
<accession>A0A382AYC6</accession>
<feature type="non-terminal residue" evidence="2">
    <location>
        <position position="68"/>
    </location>
</feature>